<organism evidence="1">
    <name type="scientific">viral metagenome</name>
    <dbReference type="NCBI Taxonomy" id="1070528"/>
    <lineage>
        <taxon>unclassified sequences</taxon>
        <taxon>metagenomes</taxon>
        <taxon>organismal metagenomes</taxon>
    </lineage>
</organism>
<reference evidence="1" key="1">
    <citation type="journal article" date="2020" name="Nature">
        <title>Giant virus diversity and host interactions through global metagenomics.</title>
        <authorList>
            <person name="Schulz F."/>
            <person name="Roux S."/>
            <person name="Paez-Espino D."/>
            <person name="Jungbluth S."/>
            <person name="Walsh D.A."/>
            <person name="Denef V.J."/>
            <person name="McMahon K.D."/>
            <person name="Konstantinidis K.T."/>
            <person name="Eloe-Fadrosh E.A."/>
            <person name="Kyrpides N.C."/>
            <person name="Woyke T."/>
        </authorList>
    </citation>
    <scope>NUCLEOTIDE SEQUENCE</scope>
    <source>
        <strain evidence="1">GVMAG-S-1101171-110</strain>
    </source>
</reference>
<protein>
    <submittedName>
        <fullName evidence="1">Uncharacterized protein</fullName>
    </submittedName>
</protein>
<dbReference type="EMBL" id="MN740800">
    <property type="protein sequence ID" value="QHU12443.1"/>
    <property type="molecule type" value="Genomic_DNA"/>
</dbReference>
<evidence type="ECO:0000313" key="1">
    <source>
        <dbReference type="EMBL" id="QHU12443.1"/>
    </source>
</evidence>
<accession>A0A6C0K4R4</accession>
<name>A0A6C0K4R4_9ZZZZ</name>
<proteinExistence type="predicted"/>
<dbReference type="AlphaFoldDB" id="A0A6C0K4R4"/>
<sequence>MANPKNKVEWATDAVVIVNMNAVNANIIGNCWIPRNIYSFTPPITLEADSSDILTLPFILGFH</sequence>